<evidence type="ECO:0000313" key="4">
    <source>
        <dbReference type="Proteomes" id="UP001295740"/>
    </source>
</evidence>
<feature type="transmembrane region" description="Helical" evidence="2">
    <location>
        <begin position="89"/>
        <end position="112"/>
    </location>
</feature>
<keyword evidence="2" id="KW-0812">Transmembrane</keyword>
<evidence type="ECO:0000313" key="3">
    <source>
        <dbReference type="EMBL" id="CAJ2505148.1"/>
    </source>
</evidence>
<evidence type="ECO:0000256" key="2">
    <source>
        <dbReference type="SAM" id="Phobius"/>
    </source>
</evidence>
<keyword evidence="4" id="KW-1185">Reference proteome</keyword>
<feature type="transmembrane region" description="Helical" evidence="2">
    <location>
        <begin position="56"/>
        <end position="77"/>
    </location>
</feature>
<feature type="transmembrane region" description="Helical" evidence="2">
    <location>
        <begin position="21"/>
        <end position="44"/>
    </location>
</feature>
<gene>
    <name evidence="3" type="ORF">KHLLAP_LOCUS5616</name>
</gene>
<dbReference type="EMBL" id="CAUWAG010000007">
    <property type="protein sequence ID" value="CAJ2505148.1"/>
    <property type="molecule type" value="Genomic_DNA"/>
</dbReference>
<accession>A0AAI8VHT1</accession>
<comment type="caution">
    <text evidence="3">The sequence shown here is derived from an EMBL/GenBank/DDBJ whole genome shotgun (WGS) entry which is preliminary data.</text>
</comment>
<sequence>MAWGLSKGALSGWGLLRWLALIRLFQALASLVTATMNGFLLAYIHLNRLGFANSMFVLEIMACVALIYPGVVLLILHTGKRRQNASSRMIATFVVTDVILSGLMLAIITLLARTGVPSNCHGLTRDNFVRGDAPDDPPPGYTTIRFGDGPHDGKGLLDRYCTLERGFYFISITLVFTYTTTITLGILRICERYYTRNSQIDHLLTTAYNIHRLAHKQSELHRPTSPADLEDPGALTAGILAPMSRGSRATPSQGLVSPSTTYHSLHVQPRHAPLLVSPVSPVSPMCPGTTPNRSFAATPTVFGTSTDGLMAGRQSPDPAAEAAVTDGYRHQPQAGMSSLPPYSPGPSRAQFMTGHGNEANDLRLSDYVKGENRAQHMKDSGAGL</sequence>
<dbReference type="Proteomes" id="UP001295740">
    <property type="component" value="Unassembled WGS sequence"/>
</dbReference>
<keyword evidence="2" id="KW-1133">Transmembrane helix</keyword>
<organism evidence="3 4">
    <name type="scientific">Anthostomella pinea</name>
    <dbReference type="NCBI Taxonomy" id="933095"/>
    <lineage>
        <taxon>Eukaryota</taxon>
        <taxon>Fungi</taxon>
        <taxon>Dikarya</taxon>
        <taxon>Ascomycota</taxon>
        <taxon>Pezizomycotina</taxon>
        <taxon>Sordariomycetes</taxon>
        <taxon>Xylariomycetidae</taxon>
        <taxon>Xylariales</taxon>
        <taxon>Xylariaceae</taxon>
        <taxon>Anthostomella</taxon>
    </lineage>
</organism>
<proteinExistence type="predicted"/>
<feature type="transmembrane region" description="Helical" evidence="2">
    <location>
        <begin position="166"/>
        <end position="187"/>
    </location>
</feature>
<reference evidence="3" key="1">
    <citation type="submission" date="2023-10" db="EMBL/GenBank/DDBJ databases">
        <authorList>
            <person name="Hackl T."/>
        </authorList>
    </citation>
    <scope>NUCLEOTIDE SEQUENCE</scope>
</reference>
<evidence type="ECO:0000256" key="1">
    <source>
        <dbReference type="SAM" id="MobiDB-lite"/>
    </source>
</evidence>
<name>A0AAI8VHT1_9PEZI</name>
<feature type="region of interest" description="Disordered" evidence="1">
    <location>
        <begin position="331"/>
        <end position="355"/>
    </location>
</feature>
<keyword evidence="2" id="KW-0472">Membrane</keyword>
<dbReference type="AlphaFoldDB" id="A0AAI8VHT1"/>
<protein>
    <submittedName>
        <fullName evidence="3">Uu.00g125420.m01.CDS01</fullName>
    </submittedName>
</protein>